<accession>A0A9P6B023</accession>
<feature type="region of interest" description="Disordered" evidence="1">
    <location>
        <begin position="162"/>
        <end position="197"/>
    </location>
</feature>
<evidence type="ECO:0000313" key="3">
    <source>
        <dbReference type="Proteomes" id="UP000886523"/>
    </source>
</evidence>
<protein>
    <submittedName>
        <fullName evidence="2">Uncharacterized protein</fullName>
    </submittedName>
</protein>
<dbReference type="EMBL" id="MU128954">
    <property type="protein sequence ID" value="KAF9515030.1"/>
    <property type="molecule type" value="Genomic_DNA"/>
</dbReference>
<proteinExistence type="predicted"/>
<reference evidence="2" key="1">
    <citation type="journal article" date="2020" name="Nat. Commun.">
        <title>Large-scale genome sequencing of mycorrhizal fungi provides insights into the early evolution of symbiotic traits.</title>
        <authorList>
            <person name="Miyauchi S."/>
            <person name="Kiss E."/>
            <person name="Kuo A."/>
            <person name="Drula E."/>
            <person name="Kohler A."/>
            <person name="Sanchez-Garcia M."/>
            <person name="Morin E."/>
            <person name="Andreopoulos B."/>
            <person name="Barry K.W."/>
            <person name="Bonito G."/>
            <person name="Buee M."/>
            <person name="Carver A."/>
            <person name="Chen C."/>
            <person name="Cichocki N."/>
            <person name="Clum A."/>
            <person name="Culley D."/>
            <person name="Crous P.W."/>
            <person name="Fauchery L."/>
            <person name="Girlanda M."/>
            <person name="Hayes R.D."/>
            <person name="Keri Z."/>
            <person name="LaButti K."/>
            <person name="Lipzen A."/>
            <person name="Lombard V."/>
            <person name="Magnuson J."/>
            <person name="Maillard F."/>
            <person name="Murat C."/>
            <person name="Nolan M."/>
            <person name="Ohm R.A."/>
            <person name="Pangilinan J."/>
            <person name="Pereira M.F."/>
            <person name="Perotto S."/>
            <person name="Peter M."/>
            <person name="Pfister S."/>
            <person name="Riley R."/>
            <person name="Sitrit Y."/>
            <person name="Stielow J.B."/>
            <person name="Szollosi G."/>
            <person name="Zifcakova L."/>
            <person name="Stursova M."/>
            <person name="Spatafora J.W."/>
            <person name="Tedersoo L."/>
            <person name="Vaario L.M."/>
            <person name="Yamada A."/>
            <person name="Yan M."/>
            <person name="Wang P."/>
            <person name="Xu J."/>
            <person name="Bruns T."/>
            <person name="Baldrian P."/>
            <person name="Vilgalys R."/>
            <person name="Dunand C."/>
            <person name="Henrissat B."/>
            <person name="Grigoriev I.V."/>
            <person name="Hibbett D."/>
            <person name="Nagy L.G."/>
            <person name="Martin F.M."/>
        </authorList>
    </citation>
    <scope>NUCLEOTIDE SEQUENCE</scope>
    <source>
        <strain evidence="2">UP504</strain>
    </source>
</reference>
<name>A0A9P6B023_9AGAM</name>
<comment type="caution">
    <text evidence="2">The sequence shown here is derived from an EMBL/GenBank/DDBJ whole genome shotgun (WGS) entry which is preliminary data.</text>
</comment>
<keyword evidence="3" id="KW-1185">Reference proteome</keyword>
<evidence type="ECO:0000256" key="1">
    <source>
        <dbReference type="SAM" id="MobiDB-lite"/>
    </source>
</evidence>
<sequence>MGESSTAGGRVIVPTSALPHASTHPPESDAPEPSSGVDLPYHNPPDAGPRGIEQMQLTVAIDTSLYDISLVSSRRPQISNWTSPVQDPTKSLVSSQRPFLQVLQVDPSMSLIGLPHVSDQPSTPSDSGLLLKRRLSEYDTNDHVLVSSRNRKRLRVSVDPILTPPTRLSSPIPAPSRASSPTARRTTYRFPPCLYPS</sequence>
<evidence type="ECO:0000313" key="2">
    <source>
        <dbReference type="EMBL" id="KAF9515030.1"/>
    </source>
</evidence>
<dbReference type="AlphaFoldDB" id="A0A9P6B023"/>
<gene>
    <name evidence="2" type="ORF">BS47DRAFT_823776</name>
</gene>
<organism evidence="2 3">
    <name type="scientific">Hydnum rufescens UP504</name>
    <dbReference type="NCBI Taxonomy" id="1448309"/>
    <lineage>
        <taxon>Eukaryota</taxon>
        <taxon>Fungi</taxon>
        <taxon>Dikarya</taxon>
        <taxon>Basidiomycota</taxon>
        <taxon>Agaricomycotina</taxon>
        <taxon>Agaricomycetes</taxon>
        <taxon>Cantharellales</taxon>
        <taxon>Hydnaceae</taxon>
        <taxon>Hydnum</taxon>
    </lineage>
</organism>
<dbReference type="Proteomes" id="UP000886523">
    <property type="component" value="Unassembled WGS sequence"/>
</dbReference>
<feature type="compositionally biased region" description="Low complexity" evidence="1">
    <location>
        <begin position="175"/>
        <end position="185"/>
    </location>
</feature>
<feature type="region of interest" description="Disordered" evidence="1">
    <location>
        <begin position="1"/>
        <end position="51"/>
    </location>
</feature>